<evidence type="ECO:0000256" key="3">
    <source>
        <dbReference type="ARBA" id="ARBA00022737"/>
    </source>
</evidence>
<keyword evidence="2" id="KW-0433">Leucine-rich repeat</keyword>
<dbReference type="Proteomes" id="UP000306102">
    <property type="component" value="Unassembled WGS sequence"/>
</dbReference>
<sequence length="538" mass="59377">MCEINSFTDLDLSHNQLHGDMDTCFSNMNSLEKLDISANSFNGTFPSLLFSNLTNIEFLFANLNDFSGRISLSSFANLSKLNFLDLSYNDLEVETESPFWLPSFNLHGLHLGGCNLNSHSGNKIPSFISTQYLLESLDLSYNSLIGSIPSWMLYNVTSELWLGGNNFSGSLPWLSGNSSSNLAVLDISENKFHGTISSNINWIIPKLYKFNASLNYFEGSIPPLDGMRRLSILDLSSNGLDGEVLIGVTGNMTSLQYMDLSLNKLHGGILPKNSSMPNLKWLDLRRNMLSKRNPDNLFKCSLRFLNVAKNDLSGELSTQLPHLPMLMVLVLRQNHLRGKIPEHLCQSNQMTILDLSENNLSHCIPSCLANIASWNDVSRGISFTAYYKWQGDVLVAKNIRTNAIGLFTAIDLSSNQLTGAIPTQIGNLRGIHVLNLSNNLLTGQIPPILKDMVNIEALDLSSNKLSGVIPQELTSLTFSKYGMLATMTCQASYQEGINLTPFPMKAMGVILASVDFRCQQDALRGGRHQSTAANGRAC</sequence>
<evidence type="ECO:0000256" key="1">
    <source>
        <dbReference type="ARBA" id="ARBA00009592"/>
    </source>
</evidence>
<dbReference type="AlphaFoldDB" id="A0A4S4E6U8"/>
<evidence type="ECO:0000313" key="4">
    <source>
        <dbReference type="EMBL" id="THG11748.1"/>
    </source>
</evidence>
<dbReference type="SUPFAM" id="SSF52047">
    <property type="entry name" value="RNI-like"/>
    <property type="match status" value="1"/>
</dbReference>
<dbReference type="EMBL" id="SDRB02007059">
    <property type="protein sequence ID" value="THG11748.1"/>
    <property type="molecule type" value="Genomic_DNA"/>
</dbReference>
<dbReference type="FunFam" id="3.80.10.10:FF:000383">
    <property type="entry name" value="Leucine-rich repeat receptor protein kinase EMS1"/>
    <property type="match status" value="1"/>
</dbReference>
<dbReference type="InterPro" id="IPR003591">
    <property type="entry name" value="Leu-rich_rpt_typical-subtyp"/>
</dbReference>
<protein>
    <recommendedName>
        <fullName evidence="6">Leucine-rich repeat-containing N-terminal plant-type domain-containing protein</fullName>
    </recommendedName>
</protein>
<organism evidence="4 5">
    <name type="scientific">Camellia sinensis var. sinensis</name>
    <name type="common">China tea</name>
    <dbReference type="NCBI Taxonomy" id="542762"/>
    <lineage>
        <taxon>Eukaryota</taxon>
        <taxon>Viridiplantae</taxon>
        <taxon>Streptophyta</taxon>
        <taxon>Embryophyta</taxon>
        <taxon>Tracheophyta</taxon>
        <taxon>Spermatophyta</taxon>
        <taxon>Magnoliopsida</taxon>
        <taxon>eudicotyledons</taxon>
        <taxon>Gunneridae</taxon>
        <taxon>Pentapetalae</taxon>
        <taxon>asterids</taxon>
        <taxon>Ericales</taxon>
        <taxon>Theaceae</taxon>
        <taxon>Camellia</taxon>
    </lineage>
</organism>
<dbReference type="InterPro" id="IPR051502">
    <property type="entry name" value="RLP_Defense_Trigger"/>
</dbReference>
<accession>A0A4S4E6U8</accession>
<dbReference type="GO" id="GO:0051707">
    <property type="term" value="P:response to other organism"/>
    <property type="evidence" value="ECO:0007669"/>
    <property type="project" value="UniProtKB-ARBA"/>
</dbReference>
<dbReference type="STRING" id="542762.A0A4S4E6U8"/>
<name>A0A4S4E6U8_CAMSN</name>
<evidence type="ECO:0008006" key="6">
    <source>
        <dbReference type="Google" id="ProtNLM"/>
    </source>
</evidence>
<dbReference type="PANTHER" id="PTHR48062:SF39">
    <property type="entry name" value="LEUCINE-RICH REPEAT-CONTAINING N-TERMINAL PLANT-TYPE DOMAIN-CONTAINING PROTEIN"/>
    <property type="match status" value="1"/>
</dbReference>
<dbReference type="SMART" id="SM00369">
    <property type="entry name" value="LRR_TYP"/>
    <property type="match status" value="5"/>
</dbReference>
<comment type="caution">
    <text evidence="4">The sequence shown here is derived from an EMBL/GenBank/DDBJ whole genome shotgun (WGS) entry which is preliminary data.</text>
</comment>
<gene>
    <name evidence="4" type="ORF">TEA_002218</name>
</gene>
<evidence type="ECO:0000256" key="2">
    <source>
        <dbReference type="ARBA" id="ARBA00022614"/>
    </source>
</evidence>
<dbReference type="GO" id="GO:0006952">
    <property type="term" value="P:defense response"/>
    <property type="evidence" value="ECO:0007669"/>
    <property type="project" value="UniProtKB-ARBA"/>
</dbReference>
<reference evidence="4 5" key="1">
    <citation type="journal article" date="2018" name="Proc. Natl. Acad. Sci. U.S.A.">
        <title>Draft genome sequence of Camellia sinensis var. sinensis provides insights into the evolution of the tea genome and tea quality.</title>
        <authorList>
            <person name="Wei C."/>
            <person name="Yang H."/>
            <person name="Wang S."/>
            <person name="Zhao J."/>
            <person name="Liu C."/>
            <person name="Gao L."/>
            <person name="Xia E."/>
            <person name="Lu Y."/>
            <person name="Tai Y."/>
            <person name="She G."/>
            <person name="Sun J."/>
            <person name="Cao H."/>
            <person name="Tong W."/>
            <person name="Gao Q."/>
            <person name="Li Y."/>
            <person name="Deng W."/>
            <person name="Jiang X."/>
            <person name="Wang W."/>
            <person name="Chen Q."/>
            <person name="Zhang S."/>
            <person name="Li H."/>
            <person name="Wu J."/>
            <person name="Wang P."/>
            <person name="Li P."/>
            <person name="Shi C."/>
            <person name="Zheng F."/>
            <person name="Jian J."/>
            <person name="Huang B."/>
            <person name="Shan D."/>
            <person name="Shi M."/>
            <person name="Fang C."/>
            <person name="Yue Y."/>
            <person name="Li F."/>
            <person name="Li D."/>
            <person name="Wei S."/>
            <person name="Han B."/>
            <person name="Jiang C."/>
            <person name="Yin Y."/>
            <person name="Xia T."/>
            <person name="Zhang Z."/>
            <person name="Bennetzen J.L."/>
            <person name="Zhao S."/>
            <person name="Wan X."/>
        </authorList>
    </citation>
    <scope>NUCLEOTIDE SEQUENCE [LARGE SCALE GENOMIC DNA]</scope>
    <source>
        <strain evidence="5">cv. Shuchazao</strain>
        <tissue evidence="4">Leaf</tissue>
    </source>
</reference>
<keyword evidence="3" id="KW-0677">Repeat</keyword>
<dbReference type="InterPro" id="IPR001611">
    <property type="entry name" value="Leu-rich_rpt"/>
</dbReference>
<dbReference type="Gene3D" id="3.80.10.10">
    <property type="entry name" value="Ribonuclease Inhibitor"/>
    <property type="match status" value="2"/>
</dbReference>
<comment type="similarity">
    <text evidence="1">Belongs to the RLP family.</text>
</comment>
<keyword evidence="5" id="KW-1185">Reference proteome</keyword>
<dbReference type="SUPFAM" id="SSF52058">
    <property type="entry name" value="L domain-like"/>
    <property type="match status" value="1"/>
</dbReference>
<dbReference type="Pfam" id="PF00560">
    <property type="entry name" value="LRR_1"/>
    <property type="match status" value="4"/>
</dbReference>
<evidence type="ECO:0000313" key="5">
    <source>
        <dbReference type="Proteomes" id="UP000306102"/>
    </source>
</evidence>
<proteinExistence type="inferred from homology"/>
<dbReference type="PANTHER" id="PTHR48062">
    <property type="entry name" value="RECEPTOR-LIKE PROTEIN 14"/>
    <property type="match status" value="1"/>
</dbReference>
<dbReference type="InterPro" id="IPR032675">
    <property type="entry name" value="LRR_dom_sf"/>
</dbReference>
<dbReference type="PRINTS" id="PR00019">
    <property type="entry name" value="LEURICHRPT"/>
</dbReference>
<dbReference type="Pfam" id="PF13855">
    <property type="entry name" value="LRR_8"/>
    <property type="match status" value="1"/>
</dbReference>